<evidence type="ECO:0000256" key="1">
    <source>
        <dbReference type="SAM" id="Coils"/>
    </source>
</evidence>
<proteinExistence type="predicted"/>
<reference evidence="3 4" key="1">
    <citation type="submission" date="2005-03" db="EMBL/GenBank/DDBJ databases">
        <title>Sequencing of bacteriophage Xp15 from Xanthomonas campestris pv. pelargonii and identification of the lysis genes.</title>
        <authorList>
            <person name="Ramadugu C."/>
            <person name="Gabriel D.W."/>
        </authorList>
    </citation>
    <scope>NUCLEOTIDE SEQUENCE [LARGE SCALE GENOMIC DNA]</scope>
</reference>
<sequence length="238" mass="26094">MKLKFKIGKLEDVAEAYRNLYSQGPDGSYYLDVDGAVDKSKLDEFRDNNVALRAQIEKFKDVDPAKYQELMAEHAKIHEGELIKKGDVEGLVNHRTQTMRTEYEGKLNSLSKNYEIAQRQLETLTIDNVVRDRSIKLGVAPTAVEDVLLRAKSVFRVEEGRPVAKDPEGKIVYGKNGTDPMDIGEWLGGLKDQAPHLFQPSTGSGGNGGNRQAGNGGEKLSAAQKIASGLSSGSTIMQ</sequence>
<keyword evidence="1" id="KW-0175">Coiled coil</keyword>
<keyword evidence="4" id="KW-1185">Reference proteome</keyword>
<feature type="compositionally biased region" description="Polar residues" evidence="2">
    <location>
        <begin position="229"/>
        <end position="238"/>
    </location>
</feature>
<organism evidence="3 4">
    <name type="scientific">Xanthomonas phage Xp15</name>
    <dbReference type="NCBI Taxonomy" id="322855"/>
    <lineage>
        <taxon>Viruses</taxon>
        <taxon>Duplodnaviria</taxon>
        <taxon>Heunggongvirae</taxon>
        <taxon>Uroviricota</taxon>
        <taxon>Caudoviricetes</taxon>
        <taxon>Alachuavirus</taxon>
        <taxon>Alachuavirus Xp15</taxon>
    </lineage>
</organism>
<evidence type="ECO:0000313" key="3">
    <source>
        <dbReference type="EMBL" id="AAX84852.1"/>
    </source>
</evidence>
<feature type="region of interest" description="Disordered" evidence="2">
    <location>
        <begin position="194"/>
        <end position="238"/>
    </location>
</feature>
<evidence type="ECO:0000256" key="2">
    <source>
        <dbReference type="SAM" id="MobiDB-lite"/>
    </source>
</evidence>
<dbReference type="GeneID" id="5076561"/>
<dbReference type="Proteomes" id="UP000001305">
    <property type="component" value="Segment"/>
</dbReference>
<dbReference type="KEGG" id="vg:5076561"/>
<feature type="compositionally biased region" description="Gly residues" evidence="2">
    <location>
        <begin position="203"/>
        <end position="217"/>
    </location>
</feature>
<protein>
    <submittedName>
        <fullName evidence="3">Putative phage structural protein</fullName>
    </submittedName>
</protein>
<dbReference type="RefSeq" id="YP_239277.1">
    <property type="nucleotide sequence ID" value="NC_007024.1"/>
</dbReference>
<feature type="coiled-coil region" evidence="1">
    <location>
        <begin position="100"/>
        <end position="127"/>
    </location>
</feature>
<dbReference type="OrthoDB" id="27902at10239"/>
<evidence type="ECO:0000313" key="4">
    <source>
        <dbReference type="Proteomes" id="UP000001305"/>
    </source>
</evidence>
<accession>Q52PM2</accession>
<name>Q52PM2_9CAUD</name>
<dbReference type="EMBL" id="AY986977">
    <property type="protein sequence ID" value="AAX84852.1"/>
    <property type="molecule type" value="Genomic_DNA"/>
</dbReference>